<protein>
    <submittedName>
        <fullName evidence="2">Uncharacterized protein</fullName>
    </submittedName>
</protein>
<evidence type="ECO:0000313" key="2">
    <source>
        <dbReference type="EMBL" id="KAK0635625.1"/>
    </source>
</evidence>
<gene>
    <name evidence="2" type="ORF">B0T17DRAFT_50750</name>
</gene>
<organism evidence="2 3">
    <name type="scientific">Bombardia bombarda</name>
    <dbReference type="NCBI Taxonomy" id="252184"/>
    <lineage>
        <taxon>Eukaryota</taxon>
        <taxon>Fungi</taxon>
        <taxon>Dikarya</taxon>
        <taxon>Ascomycota</taxon>
        <taxon>Pezizomycotina</taxon>
        <taxon>Sordariomycetes</taxon>
        <taxon>Sordariomycetidae</taxon>
        <taxon>Sordariales</taxon>
        <taxon>Lasiosphaeriaceae</taxon>
        <taxon>Bombardia</taxon>
    </lineage>
</organism>
<evidence type="ECO:0000256" key="1">
    <source>
        <dbReference type="SAM" id="MobiDB-lite"/>
    </source>
</evidence>
<accession>A0AA39XMB5</accession>
<dbReference type="EMBL" id="JAULSR010000001">
    <property type="protein sequence ID" value="KAK0635625.1"/>
    <property type="molecule type" value="Genomic_DNA"/>
</dbReference>
<feature type="region of interest" description="Disordered" evidence="1">
    <location>
        <begin position="1"/>
        <end position="183"/>
    </location>
</feature>
<dbReference type="Proteomes" id="UP001174934">
    <property type="component" value="Unassembled WGS sequence"/>
</dbReference>
<comment type="caution">
    <text evidence="2">The sequence shown here is derived from an EMBL/GenBank/DDBJ whole genome shotgun (WGS) entry which is preliminary data.</text>
</comment>
<evidence type="ECO:0000313" key="3">
    <source>
        <dbReference type="Proteomes" id="UP001174934"/>
    </source>
</evidence>
<feature type="compositionally biased region" description="Low complexity" evidence="1">
    <location>
        <begin position="79"/>
        <end position="94"/>
    </location>
</feature>
<dbReference type="AlphaFoldDB" id="A0AA39XMB5"/>
<proteinExistence type="predicted"/>
<sequence length="183" mass="19723">MSRSSSIPIVLAPPPTHRVPAADNRQSSHQSNRDSHVTLAPSVYDPGAAARRDKRLPPVPRSPWPLARAPESSTDEDASPPATSGSNTTSSTTRGRNEHRDTLRPPPVPKIFPQHVDGVAHQPRTARSTPALRTGRAPSLTSHPPLHRPTHSNPPPRTNTVRDLTPAEKRSASNPPPLPSHIP</sequence>
<feature type="compositionally biased region" description="Pro residues" evidence="1">
    <location>
        <begin position="174"/>
        <end position="183"/>
    </location>
</feature>
<name>A0AA39XMB5_9PEZI</name>
<keyword evidence="3" id="KW-1185">Reference proteome</keyword>
<reference evidence="2" key="1">
    <citation type="submission" date="2023-06" db="EMBL/GenBank/DDBJ databases">
        <title>Genome-scale phylogeny and comparative genomics of the fungal order Sordariales.</title>
        <authorList>
            <consortium name="Lawrence Berkeley National Laboratory"/>
            <person name="Hensen N."/>
            <person name="Bonometti L."/>
            <person name="Westerberg I."/>
            <person name="Brannstrom I.O."/>
            <person name="Guillou S."/>
            <person name="Cros-Aarteil S."/>
            <person name="Calhoun S."/>
            <person name="Haridas S."/>
            <person name="Kuo A."/>
            <person name="Mondo S."/>
            <person name="Pangilinan J."/>
            <person name="Riley R."/>
            <person name="LaButti K."/>
            <person name="Andreopoulos B."/>
            <person name="Lipzen A."/>
            <person name="Chen C."/>
            <person name="Yanf M."/>
            <person name="Daum C."/>
            <person name="Ng V."/>
            <person name="Clum A."/>
            <person name="Steindorff A."/>
            <person name="Ohm R."/>
            <person name="Martin F."/>
            <person name="Silar P."/>
            <person name="Natvig D."/>
            <person name="Lalanne C."/>
            <person name="Gautier V."/>
            <person name="Ament-velasquez S.L."/>
            <person name="Kruys A."/>
            <person name="Hutchinson M.I."/>
            <person name="Powell A.J."/>
            <person name="Barry K."/>
            <person name="Miller A.N."/>
            <person name="Grigoriev I.V."/>
            <person name="Debuchy R."/>
            <person name="Gladieux P."/>
            <person name="Thoren M.H."/>
            <person name="Johannesson H."/>
        </authorList>
    </citation>
    <scope>NUCLEOTIDE SEQUENCE</scope>
    <source>
        <strain evidence="2">SMH3391-2</strain>
    </source>
</reference>